<gene>
    <name evidence="2" type="ORF">MM415A00224_0049</name>
    <name evidence="1" type="ORF">MM415B00387_0007</name>
</gene>
<dbReference type="EMBL" id="MT142524">
    <property type="protein sequence ID" value="QJA84150.1"/>
    <property type="molecule type" value="Genomic_DNA"/>
</dbReference>
<protein>
    <submittedName>
        <fullName evidence="2">Putative glycosyltransferase</fullName>
    </submittedName>
</protein>
<name>A0A6M3KQR6_9ZZZZ</name>
<dbReference type="GO" id="GO:0016740">
    <property type="term" value="F:transferase activity"/>
    <property type="evidence" value="ECO:0007669"/>
    <property type="project" value="UniProtKB-KW"/>
</dbReference>
<reference evidence="2" key="1">
    <citation type="submission" date="2020-03" db="EMBL/GenBank/DDBJ databases">
        <title>The deep terrestrial virosphere.</title>
        <authorList>
            <person name="Holmfeldt K."/>
            <person name="Nilsson E."/>
            <person name="Simone D."/>
            <person name="Lopez-Fernandez M."/>
            <person name="Wu X."/>
            <person name="de Brujin I."/>
            <person name="Lundin D."/>
            <person name="Andersson A."/>
            <person name="Bertilsson S."/>
            <person name="Dopson M."/>
        </authorList>
    </citation>
    <scope>NUCLEOTIDE SEQUENCE</scope>
    <source>
        <strain evidence="2">MM415A00224</strain>
        <strain evidence="1">MM415B00387</strain>
    </source>
</reference>
<accession>A0A6M3KQR6</accession>
<dbReference type="SUPFAM" id="SSF53448">
    <property type="entry name" value="Nucleotide-diphospho-sugar transferases"/>
    <property type="match status" value="1"/>
</dbReference>
<keyword evidence="2" id="KW-0808">Transferase</keyword>
<dbReference type="AlphaFoldDB" id="A0A6M3KQR6"/>
<evidence type="ECO:0000313" key="1">
    <source>
        <dbReference type="EMBL" id="QJA65514.1"/>
    </source>
</evidence>
<organism evidence="2">
    <name type="scientific">viral metagenome</name>
    <dbReference type="NCBI Taxonomy" id="1070528"/>
    <lineage>
        <taxon>unclassified sequences</taxon>
        <taxon>metagenomes</taxon>
        <taxon>organismal metagenomes</taxon>
    </lineage>
</organism>
<dbReference type="EMBL" id="MT141540">
    <property type="protein sequence ID" value="QJA65514.1"/>
    <property type="molecule type" value="Genomic_DNA"/>
</dbReference>
<evidence type="ECO:0000313" key="2">
    <source>
        <dbReference type="EMBL" id="QJA84150.1"/>
    </source>
</evidence>
<proteinExistence type="predicted"/>
<dbReference type="Gene3D" id="3.90.550.10">
    <property type="entry name" value="Spore Coat Polysaccharide Biosynthesis Protein SpsA, Chain A"/>
    <property type="match status" value="1"/>
</dbReference>
<sequence length="219" mass="25227">MRIKVVIPTLLWHPVQPLINDLAQGTVRPEKIYVIDNSGRFYSPKSIDIGWVEIIFPGENIGVNASWNAGIELCADCDAVALLNDDIRVGRRFVEKIISAFDGRDNAGVVCPLTHDYPPGELPEMPVIRMRKREGWAMTIRKELFDKMPRIPSDRIRTFCGDDWIWHWAHRLGYRWYKDMGNCIRHEVGVSMAENPQIRATLRSEKEEFAKIIRELKAA</sequence>
<dbReference type="InterPro" id="IPR029044">
    <property type="entry name" value="Nucleotide-diphossugar_trans"/>
</dbReference>